<feature type="chain" id="PRO_5019300670" evidence="1">
    <location>
        <begin position="20"/>
        <end position="85"/>
    </location>
</feature>
<comment type="caution">
    <text evidence="2">The sequence shown here is derived from an EMBL/GenBank/DDBJ whole genome shotgun (WGS) entry which is preliminary data.</text>
</comment>
<feature type="signal peptide" evidence="1">
    <location>
        <begin position="1"/>
        <end position="19"/>
    </location>
</feature>
<dbReference type="Proteomes" id="UP000284842">
    <property type="component" value="Unassembled WGS sequence"/>
</dbReference>
<accession>A0A409VXS8</accession>
<protein>
    <submittedName>
        <fullName evidence="2">Uncharacterized protein</fullName>
    </submittedName>
</protein>
<sequence length="85" mass="9347">MKLLTILAVVVPFAAQANAWSCFCAPDDAAQEAVYPTYKCGENMSGVSYDNGGFFNLAHWYGLSDSQKLAYQQCCLDGGKDYHCY</sequence>
<dbReference type="OrthoDB" id="10321516at2759"/>
<reference evidence="2 3" key="1">
    <citation type="journal article" date="2018" name="Evol. Lett.">
        <title>Horizontal gene cluster transfer increased hallucinogenic mushroom diversity.</title>
        <authorList>
            <person name="Reynolds H.T."/>
            <person name="Vijayakumar V."/>
            <person name="Gluck-Thaler E."/>
            <person name="Korotkin H.B."/>
            <person name="Matheny P.B."/>
            <person name="Slot J.C."/>
        </authorList>
    </citation>
    <scope>NUCLEOTIDE SEQUENCE [LARGE SCALE GENOMIC DNA]</scope>
    <source>
        <strain evidence="2 3">2629</strain>
    </source>
</reference>
<dbReference type="EMBL" id="NHTK01005929">
    <property type="protein sequence ID" value="PPQ71074.1"/>
    <property type="molecule type" value="Genomic_DNA"/>
</dbReference>
<evidence type="ECO:0000313" key="2">
    <source>
        <dbReference type="EMBL" id="PPQ71074.1"/>
    </source>
</evidence>
<keyword evidence="1" id="KW-0732">Signal</keyword>
<gene>
    <name evidence="2" type="ORF">CVT24_009872</name>
</gene>
<name>A0A409VXS8_9AGAR</name>
<proteinExistence type="predicted"/>
<organism evidence="2 3">
    <name type="scientific">Panaeolus cyanescens</name>
    <dbReference type="NCBI Taxonomy" id="181874"/>
    <lineage>
        <taxon>Eukaryota</taxon>
        <taxon>Fungi</taxon>
        <taxon>Dikarya</taxon>
        <taxon>Basidiomycota</taxon>
        <taxon>Agaricomycotina</taxon>
        <taxon>Agaricomycetes</taxon>
        <taxon>Agaricomycetidae</taxon>
        <taxon>Agaricales</taxon>
        <taxon>Agaricineae</taxon>
        <taxon>Galeropsidaceae</taxon>
        <taxon>Panaeolus</taxon>
    </lineage>
</organism>
<evidence type="ECO:0000256" key="1">
    <source>
        <dbReference type="SAM" id="SignalP"/>
    </source>
</evidence>
<dbReference type="InParanoid" id="A0A409VXS8"/>
<keyword evidence="3" id="KW-1185">Reference proteome</keyword>
<evidence type="ECO:0000313" key="3">
    <source>
        <dbReference type="Proteomes" id="UP000284842"/>
    </source>
</evidence>
<dbReference type="AlphaFoldDB" id="A0A409VXS8"/>